<dbReference type="PROSITE" id="PS50850">
    <property type="entry name" value="MFS"/>
    <property type="match status" value="1"/>
</dbReference>
<feature type="transmembrane region" description="Helical" evidence="6">
    <location>
        <begin position="127"/>
        <end position="150"/>
    </location>
</feature>
<keyword evidence="9" id="KW-1185">Reference proteome</keyword>
<dbReference type="InterPro" id="IPR036259">
    <property type="entry name" value="MFS_trans_sf"/>
</dbReference>
<dbReference type="EMBL" id="BAABGT010000029">
    <property type="protein sequence ID" value="GAA4544962.1"/>
    <property type="molecule type" value="Genomic_DNA"/>
</dbReference>
<name>A0ABP8RQZ0_9PSEU</name>
<dbReference type="InterPro" id="IPR050327">
    <property type="entry name" value="Proton-linked_MCT"/>
</dbReference>
<evidence type="ECO:0000256" key="3">
    <source>
        <dbReference type="ARBA" id="ARBA00022989"/>
    </source>
</evidence>
<dbReference type="Pfam" id="PF07690">
    <property type="entry name" value="MFS_1"/>
    <property type="match status" value="1"/>
</dbReference>
<protein>
    <submittedName>
        <fullName evidence="8">MFS transporter</fullName>
    </submittedName>
</protein>
<evidence type="ECO:0000313" key="8">
    <source>
        <dbReference type="EMBL" id="GAA4544962.1"/>
    </source>
</evidence>
<accession>A0ABP8RQZ0</accession>
<dbReference type="InterPro" id="IPR020846">
    <property type="entry name" value="MFS_dom"/>
</dbReference>
<evidence type="ECO:0000256" key="1">
    <source>
        <dbReference type="ARBA" id="ARBA00004651"/>
    </source>
</evidence>
<keyword evidence="2 6" id="KW-0812">Transmembrane</keyword>
<feature type="transmembrane region" description="Helical" evidence="6">
    <location>
        <begin position="335"/>
        <end position="356"/>
    </location>
</feature>
<keyword evidence="3 6" id="KW-1133">Transmembrane helix</keyword>
<keyword evidence="4 6" id="KW-0472">Membrane</keyword>
<dbReference type="PANTHER" id="PTHR11360:SF284">
    <property type="entry name" value="EG:103B4.3 PROTEIN-RELATED"/>
    <property type="match status" value="1"/>
</dbReference>
<feature type="transmembrane region" description="Helical" evidence="6">
    <location>
        <begin position="399"/>
        <end position="418"/>
    </location>
</feature>
<feature type="transmembrane region" description="Helical" evidence="6">
    <location>
        <begin position="104"/>
        <end position="121"/>
    </location>
</feature>
<feature type="transmembrane region" description="Helical" evidence="6">
    <location>
        <begin position="78"/>
        <end position="97"/>
    </location>
</feature>
<dbReference type="InterPro" id="IPR011701">
    <property type="entry name" value="MFS"/>
</dbReference>
<evidence type="ECO:0000313" key="9">
    <source>
        <dbReference type="Proteomes" id="UP001501598"/>
    </source>
</evidence>
<evidence type="ECO:0000256" key="2">
    <source>
        <dbReference type="ARBA" id="ARBA00022692"/>
    </source>
</evidence>
<evidence type="ECO:0000256" key="4">
    <source>
        <dbReference type="ARBA" id="ARBA00023136"/>
    </source>
</evidence>
<comment type="subcellular location">
    <subcellularLocation>
        <location evidence="1">Cell membrane</location>
        <topology evidence="1">Multi-pass membrane protein</topology>
    </subcellularLocation>
</comment>
<organism evidence="8 9">
    <name type="scientific">Pseudonocardia xishanensis</name>
    <dbReference type="NCBI Taxonomy" id="630995"/>
    <lineage>
        <taxon>Bacteria</taxon>
        <taxon>Bacillati</taxon>
        <taxon>Actinomycetota</taxon>
        <taxon>Actinomycetes</taxon>
        <taxon>Pseudonocardiales</taxon>
        <taxon>Pseudonocardiaceae</taxon>
        <taxon>Pseudonocardia</taxon>
    </lineage>
</organism>
<evidence type="ECO:0000259" key="7">
    <source>
        <dbReference type="PROSITE" id="PS50850"/>
    </source>
</evidence>
<proteinExistence type="predicted"/>
<feature type="transmembrane region" description="Helical" evidence="6">
    <location>
        <begin position="311"/>
        <end position="329"/>
    </location>
</feature>
<feature type="transmembrane region" description="Helical" evidence="6">
    <location>
        <begin position="37"/>
        <end position="58"/>
    </location>
</feature>
<evidence type="ECO:0000256" key="5">
    <source>
        <dbReference type="SAM" id="MobiDB-lite"/>
    </source>
</evidence>
<sequence>MVTTEPPEAGLSDPGTGRGVNTGQADRRTEFRRGWRSLAAATLGTGVGVTVISTYTGGLVVNAFGAEFGWTRSQLSSLQLVGSVVLIMTAPVVGWMVDRWGVRWPGGIALAALGGGYLLLSTSGSSFLTYATLYTVVVVLASPSTPVSFTRAVNERFDRARGAALGISLTFAGVVVFLIPAVLGTVLASDWRTGYRLLGGAIVGCAVVVVLLMPRSSTGSRTSTQEQPAQQTTRNGILPFVRRPLFLRLSATYLVLTLGIGWIPLLLVALLRDGGVSAGAAAQTASLIGLTLIGARFGVGMLVDRFFAPRVGALLLVAAAAGLVALWLGGPAFGAAAAVSVGLALGAEVDLLGNLTSRYYPAALYGRLFGLFYAVMVLGLGVSPVLITALRDATGSYNLPIAVSAGLILLAAVSLATAPRFDTEAVVHG</sequence>
<feature type="transmembrane region" description="Helical" evidence="6">
    <location>
        <begin position="368"/>
        <end position="387"/>
    </location>
</feature>
<feature type="transmembrane region" description="Helical" evidence="6">
    <location>
        <begin position="277"/>
        <end position="299"/>
    </location>
</feature>
<evidence type="ECO:0000256" key="6">
    <source>
        <dbReference type="SAM" id="Phobius"/>
    </source>
</evidence>
<feature type="transmembrane region" description="Helical" evidence="6">
    <location>
        <begin position="251"/>
        <end position="271"/>
    </location>
</feature>
<feature type="transmembrane region" description="Helical" evidence="6">
    <location>
        <begin position="195"/>
        <end position="213"/>
    </location>
</feature>
<feature type="transmembrane region" description="Helical" evidence="6">
    <location>
        <begin position="162"/>
        <end position="183"/>
    </location>
</feature>
<dbReference type="Proteomes" id="UP001501598">
    <property type="component" value="Unassembled WGS sequence"/>
</dbReference>
<feature type="domain" description="Major facilitator superfamily (MFS) profile" evidence="7">
    <location>
        <begin position="34"/>
        <end position="422"/>
    </location>
</feature>
<comment type="caution">
    <text evidence="8">The sequence shown here is derived from an EMBL/GenBank/DDBJ whole genome shotgun (WGS) entry which is preliminary data.</text>
</comment>
<feature type="region of interest" description="Disordered" evidence="5">
    <location>
        <begin position="1"/>
        <end position="26"/>
    </location>
</feature>
<dbReference type="PANTHER" id="PTHR11360">
    <property type="entry name" value="MONOCARBOXYLATE TRANSPORTER"/>
    <property type="match status" value="1"/>
</dbReference>
<dbReference type="SUPFAM" id="SSF103473">
    <property type="entry name" value="MFS general substrate transporter"/>
    <property type="match status" value="1"/>
</dbReference>
<gene>
    <name evidence="8" type="ORF">GCM10023175_24070</name>
</gene>
<dbReference type="Gene3D" id="1.20.1250.20">
    <property type="entry name" value="MFS general substrate transporter like domains"/>
    <property type="match status" value="2"/>
</dbReference>
<reference evidence="9" key="1">
    <citation type="journal article" date="2019" name="Int. J. Syst. Evol. Microbiol.">
        <title>The Global Catalogue of Microorganisms (GCM) 10K type strain sequencing project: providing services to taxonomists for standard genome sequencing and annotation.</title>
        <authorList>
            <consortium name="The Broad Institute Genomics Platform"/>
            <consortium name="The Broad Institute Genome Sequencing Center for Infectious Disease"/>
            <person name="Wu L."/>
            <person name="Ma J."/>
        </authorList>
    </citation>
    <scope>NUCLEOTIDE SEQUENCE [LARGE SCALE GENOMIC DNA]</scope>
    <source>
        <strain evidence="9">JCM 17906</strain>
    </source>
</reference>